<dbReference type="PANTHER" id="PTHR22791">
    <property type="entry name" value="RING-TYPE DOMAIN-CONTAINING PROTEIN"/>
    <property type="match status" value="1"/>
</dbReference>
<keyword evidence="8" id="KW-1185">Reference proteome</keyword>
<dbReference type="SUPFAM" id="SSF57850">
    <property type="entry name" value="RING/U-box"/>
    <property type="match status" value="1"/>
</dbReference>
<feature type="compositionally biased region" description="Basic and acidic residues" evidence="5">
    <location>
        <begin position="209"/>
        <end position="220"/>
    </location>
</feature>
<dbReference type="SMART" id="SM00184">
    <property type="entry name" value="RING"/>
    <property type="match status" value="1"/>
</dbReference>
<reference evidence="7" key="1">
    <citation type="submission" date="2025-08" db="UniProtKB">
        <authorList>
            <consortium name="Ensembl"/>
        </authorList>
    </citation>
    <scope>IDENTIFICATION</scope>
</reference>
<sequence>MLCAAGLSLGLVKEYTLIFHIILYICTEVTMFTSEELECVVCCYEYSRGERVPRVLHCNHTFCAPCLEQLSKLQGVIRTVSCPLCRWITCTRASLTLPGSLWVNTEIWDQIAEDHPLSWRKRMRCMLLHRRRGSDRGCCDHGPAAAPWPEKLRRGRWRLGRSTDWGRGLRLTSGRRPRGSCSERLRRPEGTSVGDAEKSHCWTPPNAPEMKKPPAEPKEK</sequence>
<evidence type="ECO:0000256" key="5">
    <source>
        <dbReference type="SAM" id="MobiDB-lite"/>
    </source>
</evidence>
<dbReference type="InterPro" id="IPR051435">
    <property type="entry name" value="RING_finger_E3_ubiq-ligases"/>
</dbReference>
<evidence type="ECO:0000256" key="2">
    <source>
        <dbReference type="ARBA" id="ARBA00022771"/>
    </source>
</evidence>
<feature type="compositionally biased region" description="Basic and acidic residues" evidence="5">
    <location>
        <begin position="181"/>
        <end position="200"/>
    </location>
</feature>
<name>A0A3B4XK61_SERLL</name>
<evidence type="ECO:0000256" key="1">
    <source>
        <dbReference type="ARBA" id="ARBA00022723"/>
    </source>
</evidence>
<dbReference type="GeneTree" id="ENSGT00940000177111"/>
<dbReference type="PANTHER" id="PTHR22791:SF31">
    <property type="entry name" value="IM:7152348"/>
    <property type="match status" value="1"/>
</dbReference>
<evidence type="ECO:0000259" key="6">
    <source>
        <dbReference type="PROSITE" id="PS50089"/>
    </source>
</evidence>
<dbReference type="Ensembl" id="ENSSLDT00000012814.1">
    <property type="protein sequence ID" value="ENSSLDP00000012363.1"/>
    <property type="gene ID" value="ENSSLDG00000009836.1"/>
</dbReference>
<keyword evidence="3" id="KW-0862">Zinc</keyword>
<dbReference type="AlphaFoldDB" id="A0A3B4XK61"/>
<accession>A0A3B4XK61</accession>
<dbReference type="PROSITE" id="PS00518">
    <property type="entry name" value="ZF_RING_1"/>
    <property type="match status" value="1"/>
</dbReference>
<dbReference type="PROSITE" id="PS50089">
    <property type="entry name" value="ZF_RING_2"/>
    <property type="match status" value="1"/>
</dbReference>
<dbReference type="InterPro" id="IPR017907">
    <property type="entry name" value="Znf_RING_CS"/>
</dbReference>
<dbReference type="InterPro" id="IPR001841">
    <property type="entry name" value="Znf_RING"/>
</dbReference>
<organism evidence="7 8">
    <name type="scientific">Seriola lalandi dorsalis</name>
    <dbReference type="NCBI Taxonomy" id="1841481"/>
    <lineage>
        <taxon>Eukaryota</taxon>
        <taxon>Metazoa</taxon>
        <taxon>Chordata</taxon>
        <taxon>Craniata</taxon>
        <taxon>Vertebrata</taxon>
        <taxon>Euteleostomi</taxon>
        <taxon>Actinopterygii</taxon>
        <taxon>Neopterygii</taxon>
        <taxon>Teleostei</taxon>
        <taxon>Neoteleostei</taxon>
        <taxon>Acanthomorphata</taxon>
        <taxon>Carangaria</taxon>
        <taxon>Carangiformes</taxon>
        <taxon>Carangidae</taxon>
        <taxon>Seriola</taxon>
    </lineage>
</organism>
<evidence type="ECO:0000313" key="7">
    <source>
        <dbReference type="Ensembl" id="ENSSLDP00000012363.1"/>
    </source>
</evidence>
<keyword evidence="2 4" id="KW-0863">Zinc-finger</keyword>
<dbReference type="GO" id="GO:0008270">
    <property type="term" value="F:zinc ion binding"/>
    <property type="evidence" value="ECO:0007669"/>
    <property type="project" value="UniProtKB-KW"/>
</dbReference>
<keyword evidence="1" id="KW-0479">Metal-binding</keyword>
<evidence type="ECO:0000256" key="3">
    <source>
        <dbReference type="ARBA" id="ARBA00022833"/>
    </source>
</evidence>
<dbReference type="Proteomes" id="UP000261360">
    <property type="component" value="Unplaced"/>
</dbReference>
<reference evidence="7" key="2">
    <citation type="submission" date="2025-09" db="UniProtKB">
        <authorList>
            <consortium name="Ensembl"/>
        </authorList>
    </citation>
    <scope>IDENTIFICATION</scope>
</reference>
<evidence type="ECO:0000313" key="8">
    <source>
        <dbReference type="Proteomes" id="UP000261360"/>
    </source>
</evidence>
<dbReference type="InterPro" id="IPR013083">
    <property type="entry name" value="Znf_RING/FYVE/PHD"/>
</dbReference>
<dbReference type="GO" id="GO:0061630">
    <property type="term" value="F:ubiquitin protein ligase activity"/>
    <property type="evidence" value="ECO:0007669"/>
    <property type="project" value="TreeGrafter"/>
</dbReference>
<dbReference type="GO" id="GO:0016567">
    <property type="term" value="P:protein ubiquitination"/>
    <property type="evidence" value="ECO:0007669"/>
    <property type="project" value="TreeGrafter"/>
</dbReference>
<proteinExistence type="predicted"/>
<feature type="domain" description="RING-type" evidence="6">
    <location>
        <begin position="39"/>
        <end position="86"/>
    </location>
</feature>
<evidence type="ECO:0000256" key="4">
    <source>
        <dbReference type="PROSITE-ProRule" id="PRU00175"/>
    </source>
</evidence>
<dbReference type="STRING" id="1841481.ENSSLDP00000012363"/>
<dbReference type="Pfam" id="PF13639">
    <property type="entry name" value="zf-RING_2"/>
    <property type="match status" value="1"/>
</dbReference>
<dbReference type="Gene3D" id="3.30.40.10">
    <property type="entry name" value="Zinc/RING finger domain, C3HC4 (zinc finger)"/>
    <property type="match status" value="1"/>
</dbReference>
<protein>
    <recommendedName>
        <fullName evidence="6">RING-type domain-containing protein</fullName>
    </recommendedName>
</protein>
<feature type="region of interest" description="Disordered" evidence="5">
    <location>
        <begin position="168"/>
        <end position="220"/>
    </location>
</feature>